<dbReference type="Proteomes" id="UP001157946">
    <property type="component" value="Unassembled WGS sequence"/>
</dbReference>
<gene>
    <name evidence="3" type="ORF">SAMN06265361_104289</name>
</gene>
<keyword evidence="4" id="KW-1185">Reference proteome</keyword>
<evidence type="ECO:0000313" key="3">
    <source>
        <dbReference type="EMBL" id="SMP24184.1"/>
    </source>
</evidence>
<protein>
    <submittedName>
        <fullName evidence="3">Uncharacterized protein</fullName>
    </submittedName>
</protein>
<dbReference type="RefSeq" id="WP_102993243.1">
    <property type="nucleotide sequence ID" value="NZ_FXTU01000004.1"/>
</dbReference>
<evidence type="ECO:0000256" key="2">
    <source>
        <dbReference type="SAM" id="Phobius"/>
    </source>
</evidence>
<feature type="transmembrane region" description="Helical" evidence="2">
    <location>
        <begin position="6"/>
        <end position="23"/>
    </location>
</feature>
<organism evidence="3 4">
    <name type="scientific">Laceyella tengchongensis</name>
    <dbReference type="NCBI Taxonomy" id="574699"/>
    <lineage>
        <taxon>Bacteria</taxon>
        <taxon>Bacillati</taxon>
        <taxon>Bacillota</taxon>
        <taxon>Bacilli</taxon>
        <taxon>Bacillales</taxon>
        <taxon>Thermoactinomycetaceae</taxon>
        <taxon>Laceyella</taxon>
    </lineage>
</organism>
<keyword evidence="2" id="KW-1133">Transmembrane helix</keyword>
<sequence>MEVVAFILLAFFIAIIILVNALYRSAKKPRPSQSYILPDLGMQEHSEEFAQELKALIGHLDNALDETYVARVKERVFREHKVGLTEWENRWFEWKRYLVMTALLKSVPMYSREVDEVWHEMLMFTREYEDFSRRFLRTTLHHSPNDGDQAPDPYERAWFDVIYVCLFKPTKYSSQTWGAFLRHPLRRELIWALKEDDVEEIASRYFNTRTQEQVPHVAKLVSSLIAYLKGQLAKIDGAVAKEGHTVTKFKRYRKSLVPQSNEALLMLTSVLFLSAYHDEDFATQLARLQSQSAKANHSTSGSDEFGCASIDDGGDSGGSGDSDSGSSSCSSSSSSCSSSSCSSSSCGSSS</sequence>
<reference evidence="3" key="1">
    <citation type="submission" date="2017-05" db="EMBL/GenBank/DDBJ databases">
        <authorList>
            <person name="Varghese N."/>
            <person name="Submissions S."/>
        </authorList>
    </citation>
    <scope>NUCLEOTIDE SEQUENCE</scope>
    <source>
        <strain evidence="3">DSM 45262</strain>
    </source>
</reference>
<feature type="region of interest" description="Disordered" evidence="1">
    <location>
        <begin position="296"/>
        <end position="350"/>
    </location>
</feature>
<evidence type="ECO:0000313" key="4">
    <source>
        <dbReference type="Proteomes" id="UP001157946"/>
    </source>
</evidence>
<keyword evidence="2" id="KW-0812">Transmembrane</keyword>
<evidence type="ECO:0000256" key="1">
    <source>
        <dbReference type="SAM" id="MobiDB-lite"/>
    </source>
</evidence>
<dbReference type="EMBL" id="FXTU01000004">
    <property type="protein sequence ID" value="SMP24184.1"/>
    <property type="molecule type" value="Genomic_DNA"/>
</dbReference>
<name>A0AA45WQ67_9BACL</name>
<accession>A0AA45WQ67</accession>
<comment type="caution">
    <text evidence="3">The sequence shown here is derived from an EMBL/GenBank/DDBJ whole genome shotgun (WGS) entry which is preliminary data.</text>
</comment>
<keyword evidence="2" id="KW-0472">Membrane</keyword>
<proteinExistence type="predicted"/>
<feature type="compositionally biased region" description="Low complexity" evidence="1">
    <location>
        <begin position="321"/>
        <end position="350"/>
    </location>
</feature>
<dbReference type="AlphaFoldDB" id="A0AA45WQ67"/>